<dbReference type="PANTHER" id="PTHR43214:SF43">
    <property type="entry name" value="TWO-COMPONENT RESPONSE REGULATOR"/>
    <property type="match status" value="1"/>
</dbReference>
<dbReference type="InterPro" id="IPR058245">
    <property type="entry name" value="NreC/VraR/RcsB-like_REC"/>
</dbReference>
<dbReference type="SMART" id="SM00421">
    <property type="entry name" value="HTH_LUXR"/>
    <property type="match status" value="1"/>
</dbReference>
<dbReference type="InterPro" id="IPR001789">
    <property type="entry name" value="Sig_transdc_resp-reg_receiver"/>
</dbReference>
<dbReference type="RefSeq" id="WP_034630720.1">
    <property type="nucleotide sequence ID" value="NZ_JRJU01000020.1"/>
</dbReference>
<comment type="caution">
    <text evidence="8">The sequence shown here is derived from an EMBL/GenBank/DDBJ whole genome shotgun (WGS) entry which is preliminary data.</text>
</comment>
<evidence type="ECO:0000256" key="3">
    <source>
        <dbReference type="ARBA" id="ARBA00023125"/>
    </source>
</evidence>
<keyword evidence="9" id="KW-1185">Reference proteome</keyword>
<evidence type="ECO:0000313" key="8">
    <source>
        <dbReference type="EMBL" id="KHF39354.1"/>
    </source>
</evidence>
<evidence type="ECO:0000256" key="2">
    <source>
        <dbReference type="ARBA" id="ARBA00023015"/>
    </source>
</evidence>
<evidence type="ECO:0000256" key="1">
    <source>
        <dbReference type="ARBA" id="ARBA00022553"/>
    </source>
</evidence>
<dbReference type="Pfam" id="PF00196">
    <property type="entry name" value="GerE"/>
    <property type="match status" value="1"/>
</dbReference>
<dbReference type="InterPro" id="IPR011006">
    <property type="entry name" value="CheY-like_superfamily"/>
</dbReference>
<keyword evidence="3" id="KW-0238">DNA-binding</keyword>
<dbReference type="InterPro" id="IPR000792">
    <property type="entry name" value="Tscrpt_reg_LuxR_C"/>
</dbReference>
<dbReference type="PRINTS" id="PR00038">
    <property type="entry name" value="HTHLUXR"/>
</dbReference>
<accession>A0A0B0IH56</accession>
<keyword evidence="4" id="KW-0804">Transcription</keyword>
<feature type="modified residue" description="4-aspartylphosphate" evidence="5">
    <location>
        <position position="53"/>
    </location>
</feature>
<evidence type="ECO:0000256" key="5">
    <source>
        <dbReference type="PROSITE-ProRule" id="PRU00169"/>
    </source>
</evidence>
<dbReference type="eggNOG" id="COG2197">
    <property type="taxonomic scope" value="Bacteria"/>
</dbReference>
<dbReference type="CDD" id="cd17535">
    <property type="entry name" value="REC_NarL-like"/>
    <property type="match status" value="1"/>
</dbReference>
<dbReference type="EMBL" id="JRJU01000020">
    <property type="protein sequence ID" value="KHF39354.1"/>
    <property type="molecule type" value="Genomic_DNA"/>
</dbReference>
<dbReference type="CDD" id="cd06170">
    <property type="entry name" value="LuxR_C_like"/>
    <property type="match status" value="1"/>
</dbReference>
<evidence type="ECO:0000256" key="4">
    <source>
        <dbReference type="ARBA" id="ARBA00023163"/>
    </source>
</evidence>
<dbReference type="STRING" id="333138.LQ50_15810"/>
<protein>
    <submittedName>
        <fullName evidence="8">LuxR family transcriptional regulator</fullName>
    </submittedName>
</protein>
<organism evidence="8 9">
    <name type="scientific">Halalkalibacter okhensis</name>
    <dbReference type="NCBI Taxonomy" id="333138"/>
    <lineage>
        <taxon>Bacteria</taxon>
        <taxon>Bacillati</taxon>
        <taxon>Bacillota</taxon>
        <taxon>Bacilli</taxon>
        <taxon>Bacillales</taxon>
        <taxon>Bacillaceae</taxon>
        <taxon>Halalkalibacter</taxon>
    </lineage>
</organism>
<gene>
    <name evidence="8" type="ORF">LQ50_15810</name>
</gene>
<dbReference type="GO" id="GO:0006355">
    <property type="term" value="P:regulation of DNA-templated transcription"/>
    <property type="evidence" value="ECO:0007669"/>
    <property type="project" value="InterPro"/>
</dbReference>
<dbReference type="GO" id="GO:0003677">
    <property type="term" value="F:DNA binding"/>
    <property type="evidence" value="ECO:0007669"/>
    <property type="project" value="UniProtKB-KW"/>
</dbReference>
<dbReference type="InterPro" id="IPR039420">
    <property type="entry name" value="WalR-like"/>
</dbReference>
<dbReference type="AlphaFoldDB" id="A0A0B0IH56"/>
<dbReference type="PROSITE" id="PS50043">
    <property type="entry name" value="HTH_LUXR_2"/>
    <property type="match status" value="1"/>
</dbReference>
<keyword evidence="2" id="KW-0805">Transcription regulation</keyword>
<keyword evidence="1 5" id="KW-0597">Phosphoprotein</keyword>
<dbReference type="Gene3D" id="3.40.50.2300">
    <property type="match status" value="1"/>
</dbReference>
<name>A0A0B0IH56_9BACI</name>
<dbReference type="Pfam" id="PF00072">
    <property type="entry name" value="Response_reg"/>
    <property type="match status" value="1"/>
</dbReference>
<dbReference type="GO" id="GO:0000160">
    <property type="term" value="P:phosphorelay signal transduction system"/>
    <property type="evidence" value="ECO:0007669"/>
    <property type="project" value="InterPro"/>
</dbReference>
<dbReference type="PROSITE" id="PS50110">
    <property type="entry name" value="RESPONSE_REGULATORY"/>
    <property type="match status" value="1"/>
</dbReference>
<dbReference type="SUPFAM" id="SSF52172">
    <property type="entry name" value="CheY-like"/>
    <property type="match status" value="1"/>
</dbReference>
<dbReference type="SMART" id="SM00448">
    <property type="entry name" value="REC"/>
    <property type="match status" value="1"/>
</dbReference>
<feature type="domain" description="HTH luxR-type" evidence="6">
    <location>
        <begin position="137"/>
        <end position="202"/>
    </location>
</feature>
<dbReference type="OrthoDB" id="9780153at2"/>
<dbReference type="Proteomes" id="UP000030832">
    <property type="component" value="Unassembled WGS sequence"/>
</dbReference>
<dbReference type="PANTHER" id="PTHR43214">
    <property type="entry name" value="TWO-COMPONENT RESPONSE REGULATOR"/>
    <property type="match status" value="1"/>
</dbReference>
<sequence>MKILIVDDDPLVCQSLKVLLSRECDMEVIGTANNGAEAITSCRELVPNVLLMDIQMPVMDGIQATRQIKQQWPNIQVMMLSTFKDEKNIRLAILAGAEGYLIKSTKVSSMAQQLRALVSGSTVLDATVLKQLTQPAEREELEQLTPREKDIAALVAQGLSNREISEQLYITEGTVRNTLSIILEKLELRDRTQLAIHYWKKYNSTMDR</sequence>
<reference evidence="8 9" key="1">
    <citation type="submission" date="2014-09" db="EMBL/GenBank/DDBJ databases">
        <title>Genome sequencing and annotation of Bacillus Okhensis strain Kh10-101T.</title>
        <authorList>
            <person name="Prakash J.S."/>
        </authorList>
    </citation>
    <scope>NUCLEOTIDE SEQUENCE [LARGE SCALE GENOMIC DNA]</scope>
    <source>
        <strain evidence="9">Kh10-101T</strain>
    </source>
</reference>
<evidence type="ECO:0000259" key="6">
    <source>
        <dbReference type="PROSITE" id="PS50043"/>
    </source>
</evidence>
<proteinExistence type="predicted"/>
<evidence type="ECO:0000259" key="7">
    <source>
        <dbReference type="PROSITE" id="PS50110"/>
    </source>
</evidence>
<feature type="domain" description="Response regulatory" evidence="7">
    <location>
        <begin position="2"/>
        <end position="118"/>
    </location>
</feature>
<evidence type="ECO:0000313" key="9">
    <source>
        <dbReference type="Proteomes" id="UP000030832"/>
    </source>
</evidence>